<dbReference type="AlphaFoldDB" id="A0A9P7ZL29"/>
<dbReference type="GeneID" id="70294555"/>
<organism evidence="2 3">
    <name type="scientific">Emericellopsis atlantica</name>
    <dbReference type="NCBI Taxonomy" id="2614577"/>
    <lineage>
        <taxon>Eukaryota</taxon>
        <taxon>Fungi</taxon>
        <taxon>Dikarya</taxon>
        <taxon>Ascomycota</taxon>
        <taxon>Pezizomycotina</taxon>
        <taxon>Sordariomycetes</taxon>
        <taxon>Hypocreomycetidae</taxon>
        <taxon>Hypocreales</taxon>
        <taxon>Bionectriaceae</taxon>
        <taxon>Emericellopsis</taxon>
    </lineage>
</organism>
<keyword evidence="1" id="KW-0732">Signal</keyword>
<dbReference type="Proteomes" id="UP000887229">
    <property type="component" value="Unassembled WGS sequence"/>
</dbReference>
<comment type="caution">
    <text evidence="2">The sequence shown here is derived from an EMBL/GenBank/DDBJ whole genome shotgun (WGS) entry which is preliminary data.</text>
</comment>
<sequence length="159" mass="17112">MHLSAYLSSAAVLALFAPSVVAVPTLEKVQDAAVTLDLTAGTVVPVPGGSQLGIPVSEVVVKSDNMFNATCSGYSWTTTYDAGTDAEYTDVVVRLTCETADEVPFTVFEHGTGKKSETTLRHIQYDIGAPYEHLRSQFFLAEVITPVPELTLVVYRVVQ</sequence>
<dbReference type="EMBL" id="MU251257">
    <property type="protein sequence ID" value="KAG9253565.1"/>
    <property type="molecule type" value="Genomic_DNA"/>
</dbReference>
<evidence type="ECO:0000313" key="3">
    <source>
        <dbReference type="Proteomes" id="UP000887229"/>
    </source>
</evidence>
<feature type="signal peptide" evidence="1">
    <location>
        <begin position="1"/>
        <end position="22"/>
    </location>
</feature>
<protein>
    <submittedName>
        <fullName evidence="2">Uncharacterized protein</fullName>
    </submittedName>
</protein>
<accession>A0A9P7ZL29</accession>
<name>A0A9P7ZL29_9HYPO</name>
<reference evidence="2" key="1">
    <citation type="journal article" date="2021" name="IMA Fungus">
        <title>Genomic characterization of three marine fungi, including Emericellopsis atlantica sp. nov. with signatures of a generalist lifestyle and marine biomass degradation.</title>
        <authorList>
            <person name="Hagestad O.C."/>
            <person name="Hou L."/>
            <person name="Andersen J.H."/>
            <person name="Hansen E.H."/>
            <person name="Altermark B."/>
            <person name="Li C."/>
            <person name="Kuhnert E."/>
            <person name="Cox R.J."/>
            <person name="Crous P.W."/>
            <person name="Spatafora J.W."/>
            <person name="Lail K."/>
            <person name="Amirebrahimi M."/>
            <person name="Lipzen A."/>
            <person name="Pangilinan J."/>
            <person name="Andreopoulos W."/>
            <person name="Hayes R.D."/>
            <person name="Ng V."/>
            <person name="Grigoriev I.V."/>
            <person name="Jackson S.A."/>
            <person name="Sutton T.D.S."/>
            <person name="Dobson A.D.W."/>
            <person name="Rama T."/>
        </authorList>
    </citation>
    <scope>NUCLEOTIDE SEQUENCE</scope>
    <source>
        <strain evidence="2">TS7</strain>
    </source>
</reference>
<evidence type="ECO:0000313" key="2">
    <source>
        <dbReference type="EMBL" id="KAG9253565.1"/>
    </source>
</evidence>
<keyword evidence="3" id="KW-1185">Reference proteome</keyword>
<proteinExistence type="predicted"/>
<dbReference type="OrthoDB" id="10480103at2759"/>
<evidence type="ECO:0000256" key="1">
    <source>
        <dbReference type="SAM" id="SignalP"/>
    </source>
</evidence>
<gene>
    <name evidence="2" type="ORF">F5Z01DRAFT_657559</name>
</gene>
<dbReference type="RefSeq" id="XP_046117489.1">
    <property type="nucleotide sequence ID" value="XM_046263652.1"/>
</dbReference>
<feature type="chain" id="PRO_5040450893" evidence="1">
    <location>
        <begin position="23"/>
        <end position="159"/>
    </location>
</feature>